<proteinExistence type="predicted"/>
<dbReference type="EMBL" id="MU003500">
    <property type="protein sequence ID" value="KAF2473381.1"/>
    <property type="molecule type" value="Genomic_DNA"/>
</dbReference>
<dbReference type="Proteomes" id="UP000799755">
    <property type="component" value="Unassembled WGS sequence"/>
</dbReference>
<organism evidence="1 2">
    <name type="scientific">Lindgomyces ingoldianus</name>
    <dbReference type="NCBI Taxonomy" id="673940"/>
    <lineage>
        <taxon>Eukaryota</taxon>
        <taxon>Fungi</taxon>
        <taxon>Dikarya</taxon>
        <taxon>Ascomycota</taxon>
        <taxon>Pezizomycotina</taxon>
        <taxon>Dothideomycetes</taxon>
        <taxon>Pleosporomycetidae</taxon>
        <taxon>Pleosporales</taxon>
        <taxon>Lindgomycetaceae</taxon>
        <taxon>Lindgomyces</taxon>
    </lineage>
</organism>
<accession>A0ACB6R2L0</accession>
<protein>
    <submittedName>
        <fullName evidence="1">Uncharacterized protein</fullName>
    </submittedName>
</protein>
<evidence type="ECO:0000313" key="2">
    <source>
        <dbReference type="Proteomes" id="UP000799755"/>
    </source>
</evidence>
<name>A0ACB6R2L0_9PLEO</name>
<reference evidence="1" key="1">
    <citation type="journal article" date="2020" name="Stud. Mycol.">
        <title>101 Dothideomycetes genomes: a test case for predicting lifestyles and emergence of pathogens.</title>
        <authorList>
            <person name="Haridas S."/>
            <person name="Albert R."/>
            <person name="Binder M."/>
            <person name="Bloem J."/>
            <person name="Labutti K."/>
            <person name="Salamov A."/>
            <person name="Andreopoulos B."/>
            <person name="Baker S."/>
            <person name="Barry K."/>
            <person name="Bills G."/>
            <person name="Bluhm B."/>
            <person name="Cannon C."/>
            <person name="Castanera R."/>
            <person name="Culley D."/>
            <person name="Daum C."/>
            <person name="Ezra D."/>
            <person name="Gonzalez J."/>
            <person name="Henrissat B."/>
            <person name="Kuo A."/>
            <person name="Liang C."/>
            <person name="Lipzen A."/>
            <person name="Lutzoni F."/>
            <person name="Magnuson J."/>
            <person name="Mondo S."/>
            <person name="Nolan M."/>
            <person name="Ohm R."/>
            <person name="Pangilinan J."/>
            <person name="Park H.-J."/>
            <person name="Ramirez L."/>
            <person name="Alfaro M."/>
            <person name="Sun H."/>
            <person name="Tritt A."/>
            <person name="Yoshinaga Y."/>
            <person name="Zwiers L.-H."/>
            <person name="Turgeon B."/>
            <person name="Goodwin S."/>
            <person name="Spatafora J."/>
            <person name="Crous P."/>
            <person name="Grigoriev I."/>
        </authorList>
    </citation>
    <scope>NUCLEOTIDE SEQUENCE</scope>
    <source>
        <strain evidence="1">ATCC 200398</strain>
    </source>
</reference>
<sequence length="233" mass="26257">MQGESLEYDQESLSTTSLLSSWTMRTERAGGMRPRKLRSPLVKARETKATSWVGGLVHFLPSRDKYEDTFLRKTPALVTEDLHRRGSNKNKERPSKNVSDDQLVASRLFSHRIISRFRATTKWFYEKPSLPERPLASPVAERRGDSANLTYVYECERKAAGGPKMRYLWLLASPCLTAQSTSLELGRTSSQTSTYLSLITGHSFAFISKLNFVAIQASPSRKSSTSRSKGRDS</sequence>
<comment type="caution">
    <text evidence="1">The sequence shown here is derived from an EMBL/GenBank/DDBJ whole genome shotgun (WGS) entry which is preliminary data.</text>
</comment>
<gene>
    <name evidence="1" type="ORF">BDR25DRAFT_352786</name>
</gene>
<keyword evidence="2" id="KW-1185">Reference proteome</keyword>
<evidence type="ECO:0000313" key="1">
    <source>
        <dbReference type="EMBL" id="KAF2473381.1"/>
    </source>
</evidence>